<dbReference type="GO" id="GO:0006355">
    <property type="term" value="P:regulation of DNA-templated transcription"/>
    <property type="evidence" value="ECO:0007669"/>
    <property type="project" value="InterPro"/>
</dbReference>
<evidence type="ECO:0000313" key="4">
    <source>
        <dbReference type="EMBL" id="TDC48146.1"/>
    </source>
</evidence>
<dbReference type="PANTHER" id="PTHR16305:SF35">
    <property type="entry name" value="TRANSCRIPTIONAL ACTIVATOR DOMAIN"/>
    <property type="match status" value="1"/>
</dbReference>
<keyword evidence="5" id="KW-1185">Reference proteome</keyword>
<dbReference type="SUPFAM" id="SSF46894">
    <property type="entry name" value="C-terminal effector domain of the bipartite response regulators"/>
    <property type="match status" value="1"/>
</dbReference>
<dbReference type="PROSITE" id="PS50043">
    <property type="entry name" value="HTH_LUXR_2"/>
    <property type="match status" value="1"/>
</dbReference>
<dbReference type="InterPro" id="IPR027417">
    <property type="entry name" value="P-loop_NTPase"/>
</dbReference>
<evidence type="ECO:0000313" key="5">
    <source>
        <dbReference type="Proteomes" id="UP000295621"/>
    </source>
</evidence>
<dbReference type="CDD" id="cd06170">
    <property type="entry name" value="LuxR_C_like"/>
    <property type="match status" value="1"/>
</dbReference>
<sequence>MALSVAGGRMNDVPIHVARTGLVGRERQLADLREAYATARGGEPVIVLVGGEAGIGKTRLTEEFVAEVVADGARAVVGQSVPLDGEGPAFAPLVGALRGLHAEFGAQQLLELAGPGADALAGLVPELGVAPAEGPEGRGRLYEVVTSLLERVAAERPLVVLLEDLQWADSPTRDLLRFMVRGVRDSRLLILATYRSDELHRGHPLRPLLAELDRLRQVHRIELPRLDPDEVVLQLRGLLGRPPEHAHVQRIIQRSEGIPFFVEELAWVDVDGGCSELPGSLRDLLLVRVEPLSEDTQRLLRLMSAAGNRVDHSVLEIVAEEHSGALEAALREAVSAGVIVVDGDGYAFRHALLREALHDDMLPGEHARMHARYAQALEAHPELMPSSPTATEVAHHWYSAHDVERAFAWSLTAADELVRSYAHATAQQLLERALELWDQVAEPEKVAGRDRLDVFIRAATEAYAAGEFERTLSLVKEALRLVDRTADPARAGWLLAHQGSVKSRLGRPGAVESLMEARELIPAEPSVQRAEALDWLATMLMLDWRFAECLQVADEAEQVAAAVGLERIVASAHVTRGTAWVHMGDADKALAELRLAGPTASAEPDHLHRYFVNLSDAYTLLGRYREAVDVATEGYEHARKRGRKRTSGVVLAGNAAEPMLALGDWERAERMIERGLELVPPPNHERHMIGLKAWLELWRGEVDAAAAAVERLRAGMTRRVLLPQDSRLVARLDADVALVQGDAERAWTAVTTEVGGRIDAAVPGYDLPLAFAGAQALGARIRAAGGTAGLTGDIAWLRALTEHTASGWPVDLWPALVDAELAGLGGNDAAAWDHALGVLEAAEGPVHLIPYAGYRLGRALVEAGDRDGALTALRAAAAAADALGAGLFRGWVDELSQRAHLPLVAGVPSPRVTPSGLTAREHEVLRLVAQGRSNREIGEALFISSKTASVHVSNILAKLGASGRGEAAAIAHRDGLLDTAAS</sequence>
<dbReference type="OrthoDB" id="5476461at2"/>
<dbReference type="InterPro" id="IPR011990">
    <property type="entry name" value="TPR-like_helical_dom_sf"/>
</dbReference>
<evidence type="ECO:0000259" key="3">
    <source>
        <dbReference type="PROSITE" id="PS50043"/>
    </source>
</evidence>
<dbReference type="PANTHER" id="PTHR16305">
    <property type="entry name" value="TESTICULAR SOLUBLE ADENYLYL CYCLASE"/>
    <property type="match status" value="1"/>
</dbReference>
<dbReference type="GO" id="GO:0005737">
    <property type="term" value="C:cytoplasm"/>
    <property type="evidence" value="ECO:0007669"/>
    <property type="project" value="TreeGrafter"/>
</dbReference>
<name>A0A4R4RFX7_9ACTN</name>
<dbReference type="EMBL" id="SMKL01000061">
    <property type="protein sequence ID" value="TDC48146.1"/>
    <property type="molecule type" value="Genomic_DNA"/>
</dbReference>
<dbReference type="PRINTS" id="PR00038">
    <property type="entry name" value="HTHLUXR"/>
</dbReference>
<dbReference type="SUPFAM" id="SSF52540">
    <property type="entry name" value="P-loop containing nucleoside triphosphate hydrolases"/>
    <property type="match status" value="1"/>
</dbReference>
<dbReference type="GO" id="GO:0003677">
    <property type="term" value="F:DNA binding"/>
    <property type="evidence" value="ECO:0007669"/>
    <property type="project" value="InterPro"/>
</dbReference>
<organism evidence="4 5">
    <name type="scientific">Jiangella ureilytica</name>
    <dbReference type="NCBI Taxonomy" id="2530374"/>
    <lineage>
        <taxon>Bacteria</taxon>
        <taxon>Bacillati</taxon>
        <taxon>Actinomycetota</taxon>
        <taxon>Actinomycetes</taxon>
        <taxon>Jiangellales</taxon>
        <taxon>Jiangellaceae</taxon>
        <taxon>Jiangella</taxon>
    </lineage>
</organism>
<keyword evidence="1" id="KW-0547">Nucleotide-binding</keyword>
<dbReference type="InterPro" id="IPR000792">
    <property type="entry name" value="Tscrpt_reg_LuxR_C"/>
</dbReference>
<evidence type="ECO:0000256" key="1">
    <source>
        <dbReference type="ARBA" id="ARBA00022741"/>
    </source>
</evidence>
<dbReference type="SMART" id="SM00421">
    <property type="entry name" value="HTH_LUXR"/>
    <property type="match status" value="1"/>
</dbReference>
<dbReference type="Pfam" id="PF13191">
    <property type="entry name" value="AAA_16"/>
    <property type="match status" value="1"/>
</dbReference>
<gene>
    <name evidence="4" type="ORF">E1212_22175</name>
</gene>
<dbReference type="GO" id="GO:0004016">
    <property type="term" value="F:adenylate cyclase activity"/>
    <property type="evidence" value="ECO:0007669"/>
    <property type="project" value="TreeGrafter"/>
</dbReference>
<dbReference type="SUPFAM" id="SSF48452">
    <property type="entry name" value="TPR-like"/>
    <property type="match status" value="1"/>
</dbReference>
<protein>
    <submittedName>
        <fullName evidence="4">LuxR family transcriptional regulator</fullName>
    </submittedName>
</protein>
<dbReference type="Pfam" id="PF00196">
    <property type="entry name" value="GerE"/>
    <property type="match status" value="1"/>
</dbReference>
<evidence type="ECO:0000256" key="2">
    <source>
        <dbReference type="ARBA" id="ARBA00022840"/>
    </source>
</evidence>
<reference evidence="4 5" key="1">
    <citation type="submission" date="2019-02" db="EMBL/GenBank/DDBJ databases">
        <title>Draft genome sequences of novel Actinobacteria.</title>
        <authorList>
            <person name="Sahin N."/>
            <person name="Ay H."/>
            <person name="Saygin H."/>
        </authorList>
    </citation>
    <scope>NUCLEOTIDE SEQUENCE [LARGE SCALE GENOMIC DNA]</scope>
    <source>
        <strain evidence="4 5">KC603</strain>
    </source>
</reference>
<dbReference type="Gene3D" id="1.10.10.10">
    <property type="entry name" value="Winged helix-like DNA-binding domain superfamily/Winged helix DNA-binding domain"/>
    <property type="match status" value="1"/>
</dbReference>
<accession>A0A4R4RFX7</accession>
<dbReference type="Gene3D" id="1.25.40.10">
    <property type="entry name" value="Tetratricopeptide repeat domain"/>
    <property type="match status" value="1"/>
</dbReference>
<dbReference type="AlphaFoldDB" id="A0A4R4RFX7"/>
<dbReference type="InterPro" id="IPR016032">
    <property type="entry name" value="Sig_transdc_resp-reg_C-effctor"/>
</dbReference>
<comment type="caution">
    <text evidence="4">The sequence shown here is derived from an EMBL/GenBank/DDBJ whole genome shotgun (WGS) entry which is preliminary data.</text>
</comment>
<dbReference type="GO" id="GO:0005524">
    <property type="term" value="F:ATP binding"/>
    <property type="evidence" value="ECO:0007669"/>
    <property type="project" value="UniProtKB-KW"/>
</dbReference>
<dbReference type="InterPro" id="IPR041664">
    <property type="entry name" value="AAA_16"/>
</dbReference>
<dbReference type="Proteomes" id="UP000295621">
    <property type="component" value="Unassembled WGS sequence"/>
</dbReference>
<keyword evidence="2" id="KW-0067">ATP-binding</keyword>
<feature type="domain" description="HTH luxR-type" evidence="3">
    <location>
        <begin position="910"/>
        <end position="975"/>
    </location>
</feature>
<proteinExistence type="predicted"/>
<dbReference type="InterPro" id="IPR036388">
    <property type="entry name" value="WH-like_DNA-bd_sf"/>
</dbReference>